<dbReference type="PANTHER" id="PTHR43065:SF49">
    <property type="entry name" value="HISTIDINE KINASE"/>
    <property type="match status" value="1"/>
</dbReference>
<evidence type="ECO:0000256" key="4">
    <source>
        <dbReference type="PROSITE-ProRule" id="PRU00169"/>
    </source>
</evidence>
<dbReference type="CDD" id="cd00130">
    <property type="entry name" value="PAS"/>
    <property type="match status" value="2"/>
</dbReference>
<dbReference type="CDD" id="cd00082">
    <property type="entry name" value="HisKA"/>
    <property type="match status" value="1"/>
</dbReference>
<dbReference type="SUPFAM" id="SSF55785">
    <property type="entry name" value="PYP-like sensor domain (PAS domain)"/>
    <property type="match status" value="2"/>
</dbReference>
<dbReference type="SMART" id="SM00086">
    <property type="entry name" value="PAC"/>
    <property type="match status" value="2"/>
</dbReference>
<feature type="domain" description="PAS" evidence="7">
    <location>
        <begin position="14"/>
        <end position="66"/>
    </location>
</feature>
<dbReference type="PROSITE" id="PS50110">
    <property type="entry name" value="RESPONSE_REGULATORY"/>
    <property type="match status" value="2"/>
</dbReference>
<dbReference type="InterPro" id="IPR003594">
    <property type="entry name" value="HATPase_dom"/>
</dbReference>
<keyword evidence="9" id="KW-0418">Kinase</keyword>
<evidence type="ECO:0000259" key="5">
    <source>
        <dbReference type="PROSITE" id="PS50109"/>
    </source>
</evidence>
<dbReference type="InterPro" id="IPR036097">
    <property type="entry name" value="HisK_dim/P_sf"/>
</dbReference>
<dbReference type="SMART" id="SM00091">
    <property type="entry name" value="PAS"/>
    <property type="match status" value="2"/>
</dbReference>
<dbReference type="SUPFAM" id="SSF55874">
    <property type="entry name" value="ATPase domain of HSP90 chaperone/DNA topoisomerase II/histidine kinase"/>
    <property type="match status" value="1"/>
</dbReference>
<dbReference type="InterPro" id="IPR011006">
    <property type="entry name" value="CheY-like_superfamily"/>
</dbReference>
<feature type="domain" description="Response regulatory" evidence="6">
    <location>
        <begin position="532"/>
        <end position="648"/>
    </location>
</feature>
<feature type="modified residue" description="4-aspartylphosphate" evidence="4">
    <location>
        <position position="725"/>
    </location>
</feature>
<dbReference type="GO" id="GO:0016301">
    <property type="term" value="F:kinase activity"/>
    <property type="evidence" value="ECO:0007669"/>
    <property type="project" value="UniProtKB-KW"/>
</dbReference>
<dbReference type="InterPro" id="IPR005467">
    <property type="entry name" value="His_kinase_dom"/>
</dbReference>
<dbReference type="Pfam" id="PF13426">
    <property type="entry name" value="PAS_9"/>
    <property type="match status" value="2"/>
</dbReference>
<proteinExistence type="predicted"/>
<dbReference type="InterPro" id="IPR036890">
    <property type="entry name" value="HATPase_C_sf"/>
</dbReference>
<dbReference type="EMBL" id="BAABFO010000003">
    <property type="protein sequence ID" value="GAA4325674.1"/>
    <property type="molecule type" value="Genomic_DNA"/>
</dbReference>
<evidence type="ECO:0000256" key="1">
    <source>
        <dbReference type="ARBA" id="ARBA00000085"/>
    </source>
</evidence>
<name>A0ABP8GJR9_9BURK</name>
<dbReference type="InterPro" id="IPR004358">
    <property type="entry name" value="Sig_transdc_His_kin-like_C"/>
</dbReference>
<dbReference type="Gene3D" id="3.30.450.20">
    <property type="entry name" value="PAS domain"/>
    <property type="match status" value="2"/>
</dbReference>
<evidence type="ECO:0000259" key="7">
    <source>
        <dbReference type="PROSITE" id="PS50112"/>
    </source>
</evidence>
<feature type="domain" description="PAS" evidence="7">
    <location>
        <begin position="142"/>
        <end position="199"/>
    </location>
</feature>
<evidence type="ECO:0000256" key="3">
    <source>
        <dbReference type="ARBA" id="ARBA00022553"/>
    </source>
</evidence>
<dbReference type="EC" id="2.7.13.3" evidence="2"/>
<dbReference type="SMART" id="SM00387">
    <property type="entry name" value="HATPase_c"/>
    <property type="match status" value="1"/>
</dbReference>
<dbReference type="Proteomes" id="UP001501671">
    <property type="component" value="Unassembled WGS sequence"/>
</dbReference>
<dbReference type="PROSITE" id="PS50112">
    <property type="entry name" value="PAS"/>
    <property type="match status" value="2"/>
</dbReference>
<dbReference type="RefSeq" id="WP_345246631.1">
    <property type="nucleotide sequence ID" value="NZ_BAABFO010000003.1"/>
</dbReference>
<dbReference type="CDD" id="cd18161">
    <property type="entry name" value="REC_hyHK_blue-like"/>
    <property type="match status" value="1"/>
</dbReference>
<dbReference type="NCBIfam" id="TIGR00229">
    <property type="entry name" value="sensory_box"/>
    <property type="match status" value="2"/>
</dbReference>
<keyword evidence="10" id="KW-1185">Reference proteome</keyword>
<dbReference type="PRINTS" id="PR00344">
    <property type="entry name" value="BCTRLSENSOR"/>
</dbReference>
<dbReference type="Gene3D" id="3.30.565.10">
    <property type="entry name" value="Histidine kinase-like ATPase, C-terminal domain"/>
    <property type="match status" value="1"/>
</dbReference>
<evidence type="ECO:0000313" key="10">
    <source>
        <dbReference type="Proteomes" id="UP001501671"/>
    </source>
</evidence>
<dbReference type="Pfam" id="PF02518">
    <property type="entry name" value="HATPase_c"/>
    <property type="match status" value="1"/>
</dbReference>
<keyword evidence="9" id="KW-0808">Transferase</keyword>
<comment type="catalytic activity">
    <reaction evidence="1">
        <text>ATP + protein L-histidine = ADP + protein N-phospho-L-histidine.</text>
        <dbReference type="EC" id="2.7.13.3"/>
    </reaction>
</comment>
<dbReference type="SUPFAM" id="SSF47384">
    <property type="entry name" value="Homodimeric domain of signal transducing histidine kinase"/>
    <property type="match status" value="1"/>
</dbReference>
<comment type="caution">
    <text evidence="9">The sequence shown here is derived from an EMBL/GenBank/DDBJ whole genome shotgun (WGS) entry which is preliminary data.</text>
</comment>
<gene>
    <name evidence="9" type="ORF">GCM10023144_08270</name>
</gene>
<keyword evidence="3 4" id="KW-0597">Phosphoprotein</keyword>
<dbReference type="CDD" id="cd16919">
    <property type="entry name" value="HATPase_CckA-like"/>
    <property type="match status" value="1"/>
</dbReference>
<evidence type="ECO:0000259" key="6">
    <source>
        <dbReference type="PROSITE" id="PS50110"/>
    </source>
</evidence>
<dbReference type="PANTHER" id="PTHR43065">
    <property type="entry name" value="SENSOR HISTIDINE KINASE"/>
    <property type="match status" value="1"/>
</dbReference>
<dbReference type="Gene3D" id="1.10.287.130">
    <property type="match status" value="1"/>
</dbReference>
<dbReference type="SMART" id="SM00388">
    <property type="entry name" value="HisKA"/>
    <property type="match status" value="1"/>
</dbReference>
<evidence type="ECO:0000256" key="2">
    <source>
        <dbReference type="ARBA" id="ARBA00012438"/>
    </source>
</evidence>
<accession>A0ABP8GJR9</accession>
<feature type="domain" description="Histidine kinase" evidence="5">
    <location>
        <begin position="289"/>
        <end position="512"/>
    </location>
</feature>
<feature type="domain" description="PAC" evidence="8">
    <location>
        <begin position="89"/>
        <end position="141"/>
    </location>
</feature>
<dbReference type="InterPro" id="IPR000700">
    <property type="entry name" value="PAS-assoc_C"/>
</dbReference>
<feature type="domain" description="Response regulatory" evidence="6">
    <location>
        <begin position="676"/>
        <end position="784"/>
    </location>
</feature>
<reference evidence="10" key="1">
    <citation type="journal article" date="2019" name="Int. J. Syst. Evol. Microbiol.">
        <title>The Global Catalogue of Microorganisms (GCM) 10K type strain sequencing project: providing services to taxonomists for standard genome sequencing and annotation.</title>
        <authorList>
            <consortium name="The Broad Institute Genomics Platform"/>
            <consortium name="The Broad Institute Genome Sequencing Center for Infectious Disease"/>
            <person name="Wu L."/>
            <person name="Ma J."/>
        </authorList>
    </citation>
    <scope>NUCLEOTIDE SEQUENCE [LARGE SCALE GENOMIC DNA]</scope>
    <source>
        <strain evidence="10">JCM 17666</strain>
    </source>
</reference>
<evidence type="ECO:0000259" key="8">
    <source>
        <dbReference type="PROSITE" id="PS50113"/>
    </source>
</evidence>
<dbReference type="Gene3D" id="3.40.50.2300">
    <property type="match status" value="2"/>
</dbReference>
<evidence type="ECO:0000313" key="9">
    <source>
        <dbReference type="EMBL" id="GAA4325674.1"/>
    </source>
</evidence>
<dbReference type="InterPro" id="IPR003661">
    <property type="entry name" value="HisK_dim/P_dom"/>
</dbReference>
<sequence length="786" mass="85115">MTSPDSPNDNQLAGPQRLRLLVDSIRDYAIYMLDQGGRVASWNAGAQRFNGYDESEIIGRHFSVFHTAEDQAAGLPGQALYTAAQAGKFETEGWRVRKDGARFHAHVIIDPIKDRDGRLLGFAEISRDITERKQAEEALRQSEQQFRVLVQGVTDYAIYTLDPTGRVTHWNVGAQRIKGYTQEEIIGSHFSRFYTAEDRAAGLPARALATASNAGRFEQEGWRVRKNGSRFMAHVVIEAIRNEAGDVIGFAKVTRDISERVAAAAALRRTEQALQQAQKMEAIGKLTGGVAHDFNNLLQIISGNLQLLSRDVAGNERAERRVHNALAGVTRGAKLASYLLAFGRRQALDPKVVNIGRFIAGMEDMLQRTLGEAIEVEMVVAGGLWNTFVDVSQVENALLNLSINARDAMDGAGKLTIELGNAFLDDAYARQHAEVTPGQYVMLAVTDTGTGMPPEVIAQAFEPFFSTKPEGKGTGLGLSMVYGFVKQSGGHVKIYSEPGHGTTVKLYLPRSMEEESVFEPLDNQLTVGGNETILVAEDDPQVCATAVELLTDLGYQVLKAQDAVGALAVIDSGLKIDLLFTDVVMPGPLRSTELARKARERLPDLAVLFTSGYTQNAIVHGGRLDAGVELLGKPYTREDLARKVRHVLANRRQRQELAAMEPAKATAPMKKTESLRIVLVEDDDLIRAGTAELLESLGHAVTQVPDAGQALDVLAAGPVDVLMADVGLAGMSGEALAMQARELHPAIGIVFATGQTISVDIPRAITLRKPYNIATIATALRAVAGG</sequence>
<dbReference type="InterPro" id="IPR001789">
    <property type="entry name" value="Sig_transdc_resp-reg_receiver"/>
</dbReference>
<dbReference type="PROSITE" id="PS50113">
    <property type="entry name" value="PAC"/>
    <property type="match status" value="2"/>
</dbReference>
<dbReference type="SUPFAM" id="SSF52172">
    <property type="entry name" value="CheY-like"/>
    <property type="match status" value="2"/>
</dbReference>
<dbReference type="InterPro" id="IPR000014">
    <property type="entry name" value="PAS"/>
</dbReference>
<dbReference type="PROSITE" id="PS50109">
    <property type="entry name" value="HIS_KIN"/>
    <property type="match status" value="1"/>
</dbReference>
<organism evidence="9 10">
    <name type="scientific">Pigmentiphaga soli</name>
    <dbReference type="NCBI Taxonomy" id="1007095"/>
    <lineage>
        <taxon>Bacteria</taxon>
        <taxon>Pseudomonadati</taxon>
        <taxon>Pseudomonadota</taxon>
        <taxon>Betaproteobacteria</taxon>
        <taxon>Burkholderiales</taxon>
        <taxon>Alcaligenaceae</taxon>
        <taxon>Pigmentiphaga</taxon>
    </lineage>
</organism>
<dbReference type="InterPro" id="IPR035965">
    <property type="entry name" value="PAS-like_dom_sf"/>
</dbReference>
<feature type="modified residue" description="4-aspartylphosphate" evidence="4">
    <location>
        <position position="582"/>
    </location>
</feature>
<dbReference type="SMART" id="SM00448">
    <property type="entry name" value="REC"/>
    <property type="match status" value="2"/>
</dbReference>
<dbReference type="Pfam" id="PF00072">
    <property type="entry name" value="Response_reg"/>
    <property type="match status" value="2"/>
</dbReference>
<feature type="domain" description="PAC" evidence="8">
    <location>
        <begin position="217"/>
        <end position="269"/>
    </location>
</feature>
<protein>
    <recommendedName>
        <fullName evidence="2">histidine kinase</fullName>
        <ecNumber evidence="2">2.7.13.3</ecNumber>
    </recommendedName>
</protein>
<dbReference type="InterPro" id="IPR001610">
    <property type="entry name" value="PAC"/>
</dbReference>